<dbReference type="AlphaFoldDB" id="A0A2M8M8U9"/>
<dbReference type="EMBL" id="PGGD01000001">
    <property type="protein sequence ID" value="PJF00616.1"/>
    <property type="molecule type" value="Genomic_DNA"/>
</dbReference>
<organism evidence="1 2">
    <name type="scientific">Prevotella intermedia</name>
    <dbReference type="NCBI Taxonomy" id="28131"/>
    <lineage>
        <taxon>Bacteria</taxon>
        <taxon>Pseudomonadati</taxon>
        <taxon>Bacteroidota</taxon>
        <taxon>Bacteroidia</taxon>
        <taxon>Bacteroidales</taxon>
        <taxon>Prevotellaceae</taxon>
        <taxon>Prevotella</taxon>
    </lineage>
</organism>
<evidence type="ECO:0000313" key="1">
    <source>
        <dbReference type="EMBL" id="PJF00616.1"/>
    </source>
</evidence>
<comment type="caution">
    <text evidence="1">The sequence shown here is derived from an EMBL/GenBank/DDBJ whole genome shotgun (WGS) entry which is preliminary data.</text>
</comment>
<dbReference type="Proteomes" id="UP000228641">
    <property type="component" value="Unassembled WGS sequence"/>
</dbReference>
<sequence length="448" mass="50552">MSESTIIFDGSNPKNEHEEQTRIISTQEFKENVREKAESQKNTLHTLRNVGMAVGGLGVGMALMGFMPSQTFKESAPIPVPEEPQAATTVTDEMSYQEAFVAARQELGAGHYFVWRGNTYPTYTQEEWNRLDDEDKAEYQTFLDEQKGNESLGENEEQIPFVVHDQAPVAENVAEDMSFNDAFAIARHEVGPGGVFEWHGKLYNTYYENEWNSMDSSEKEHFFESVNQANLDSNNIIPSHIEHLHEAIDVNNITSETFLTDEYVTLETGETLHIGYFQQNTGVIVKLDVDGDNQYDYIVDPETEQLVGLNGNPDVALNQLINNSSDSDNISEPIMSEYVNVDGYNALVTTFNDGTQQAQIDLDGDGMFDTTLTLNPTTGEMNAYDVNGDLIAEDNIMRYDEVESYEDVDNSSQSDYTDYEYVGDLYADNQQDDFGDDFNNQMDINEWA</sequence>
<dbReference type="RefSeq" id="WP_100189575.1">
    <property type="nucleotide sequence ID" value="NZ_PGGD01000001.1"/>
</dbReference>
<reference evidence="1 2" key="1">
    <citation type="submission" date="2017-11" db="EMBL/GenBank/DDBJ databases">
        <title>Genome sequencing of Prevotella intermedia KCOM 1779.</title>
        <authorList>
            <person name="Kook J.-K."/>
            <person name="Park S.-N."/>
            <person name="Lim Y.K."/>
        </authorList>
    </citation>
    <scope>NUCLEOTIDE SEQUENCE [LARGE SCALE GENOMIC DNA]</scope>
    <source>
        <strain evidence="1 2">KCOM 1779</strain>
    </source>
</reference>
<protein>
    <submittedName>
        <fullName evidence="1">Uncharacterized protein</fullName>
    </submittedName>
</protein>
<accession>A0A2M8M8U9</accession>
<evidence type="ECO:0000313" key="2">
    <source>
        <dbReference type="Proteomes" id="UP000228641"/>
    </source>
</evidence>
<gene>
    <name evidence="1" type="ORF">CUB97_04740</name>
</gene>
<proteinExistence type="predicted"/>
<name>A0A2M8M8U9_PREIN</name>